<keyword evidence="2" id="KW-1185">Reference proteome</keyword>
<dbReference type="PANTHER" id="PTHR37984:SF5">
    <property type="entry name" value="PROTEIN NYNRIN-LIKE"/>
    <property type="match status" value="1"/>
</dbReference>
<proteinExistence type="predicted"/>
<dbReference type="InterPro" id="IPR050951">
    <property type="entry name" value="Retrovirus_Pol_polyprotein"/>
</dbReference>
<dbReference type="InterPro" id="IPR012337">
    <property type="entry name" value="RNaseH-like_sf"/>
</dbReference>
<dbReference type="Gramene" id="Psat03G0412500-T1">
    <property type="protein sequence ID" value="KAI5429394.1"/>
    <property type="gene ID" value="KIW84_034125"/>
</dbReference>
<reference evidence="1 2" key="1">
    <citation type="journal article" date="2022" name="Nat. Genet.">
        <title>Improved pea reference genome and pan-genome highlight genomic features and evolutionary characteristics.</title>
        <authorList>
            <person name="Yang T."/>
            <person name="Liu R."/>
            <person name="Luo Y."/>
            <person name="Hu S."/>
            <person name="Wang D."/>
            <person name="Wang C."/>
            <person name="Pandey M.K."/>
            <person name="Ge S."/>
            <person name="Xu Q."/>
            <person name="Li N."/>
            <person name="Li G."/>
            <person name="Huang Y."/>
            <person name="Saxena R.K."/>
            <person name="Ji Y."/>
            <person name="Li M."/>
            <person name="Yan X."/>
            <person name="He Y."/>
            <person name="Liu Y."/>
            <person name="Wang X."/>
            <person name="Xiang C."/>
            <person name="Varshney R.K."/>
            <person name="Ding H."/>
            <person name="Gao S."/>
            <person name="Zong X."/>
        </authorList>
    </citation>
    <scope>NUCLEOTIDE SEQUENCE [LARGE SCALE GENOMIC DNA]</scope>
    <source>
        <strain evidence="1 2">cv. Zhongwan 6</strain>
    </source>
</reference>
<dbReference type="Gene3D" id="3.30.420.10">
    <property type="entry name" value="Ribonuclease H-like superfamily/Ribonuclease H"/>
    <property type="match status" value="1"/>
</dbReference>
<dbReference type="GO" id="GO:0003676">
    <property type="term" value="F:nucleic acid binding"/>
    <property type="evidence" value="ECO:0007669"/>
    <property type="project" value="InterPro"/>
</dbReference>
<dbReference type="InterPro" id="IPR036397">
    <property type="entry name" value="RNaseH_sf"/>
</dbReference>
<dbReference type="Proteomes" id="UP001058974">
    <property type="component" value="Chromosome 3"/>
</dbReference>
<organism evidence="1 2">
    <name type="scientific">Pisum sativum</name>
    <name type="common">Garden pea</name>
    <name type="synonym">Lathyrus oleraceus</name>
    <dbReference type="NCBI Taxonomy" id="3888"/>
    <lineage>
        <taxon>Eukaryota</taxon>
        <taxon>Viridiplantae</taxon>
        <taxon>Streptophyta</taxon>
        <taxon>Embryophyta</taxon>
        <taxon>Tracheophyta</taxon>
        <taxon>Spermatophyta</taxon>
        <taxon>Magnoliopsida</taxon>
        <taxon>eudicotyledons</taxon>
        <taxon>Gunneridae</taxon>
        <taxon>Pentapetalae</taxon>
        <taxon>rosids</taxon>
        <taxon>fabids</taxon>
        <taxon>Fabales</taxon>
        <taxon>Fabaceae</taxon>
        <taxon>Papilionoideae</taxon>
        <taxon>50 kb inversion clade</taxon>
        <taxon>NPAAA clade</taxon>
        <taxon>Hologalegina</taxon>
        <taxon>IRL clade</taxon>
        <taxon>Fabeae</taxon>
        <taxon>Lathyrus</taxon>
    </lineage>
</organism>
<protein>
    <submittedName>
        <fullName evidence="1">Uncharacterized protein</fullName>
    </submittedName>
</protein>
<dbReference type="AlphaFoldDB" id="A0A9D4Y0G8"/>
<dbReference type="EMBL" id="JAMSHJ010000003">
    <property type="protein sequence ID" value="KAI5429394.1"/>
    <property type="molecule type" value="Genomic_DNA"/>
</dbReference>
<gene>
    <name evidence="1" type="ORF">KIW84_034125</name>
</gene>
<dbReference type="Gene3D" id="3.30.70.270">
    <property type="match status" value="1"/>
</dbReference>
<sequence length="200" mass="22563">MDAHLNHLTYVFAILDKHQFHLKPAKCSFCQSHIAYLGHMVVEGTVAPYPLKIQGVGDWPPPKSLKSLHGLLGLSGAFPTHFAAYKVVDLFVNIVCKLHGLPRSIVSDRDPVLYLRAFVHQKTPLWHYFLPWAEYHYNTSFHLSAGMTPYHVVYGKLHPSIPSYVTGTTELAASDDMLSSREVVLDLLKKNLTKAQTRMK</sequence>
<dbReference type="InterPro" id="IPR043502">
    <property type="entry name" value="DNA/RNA_pol_sf"/>
</dbReference>
<evidence type="ECO:0000313" key="1">
    <source>
        <dbReference type="EMBL" id="KAI5429394.1"/>
    </source>
</evidence>
<accession>A0A9D4Y0G8</accession>
<dbReference type="PANTHER" id="PTHR37984">
    <property type="entry name" value="PROTEIN CBG26694"/>
    <property type="match status" value="1"/>
</dbReference>
<evidence type="ECO:0000313" key="2">
    <source>
        <dbReference type="Proteomes" id="UP001058974"/>
    </source>
</evidence>
<dbReference type="SUPFAM" id="SSF53098">
    <property type="entry name" value="Ribonuclease H-like"/>
    <property type="match status" value="1"/>
</dbReference>
<comment type="caution">
    <text evidence="1">The sequence shown here is derived from an EMBL/GenBank/DDBJ whole genome shotgun (WGS) entry which is preliminary data.</text>
</comment>
<dbReference type="InterPro" id="IPR043128">
    <property type="entry name" value="Rev_trsase/Diguanyl_cyclase"/>
</dbReference>
<dbReference type="SUPFAM" id="SSF56672">
    <property type="entry name" value="DNA/RNA polymerases"/>
    <property type="match status" value="1"/>
</dbReference>
<name>A0A9D4Y0G8_PEA</name>